<dbReference type="AlphaFoldDB" id="A0A7N0TRP1"/>
<keyword evidence="1" id="KW-0812">Transmembrane</keyword>
<protein>
    <submittedName>
        <fullName evidence="2">Uncharacterized protein</fullName>
    </submittedName>
</protein>
<proteinExistence type="predicted"/>
<dbReference type="Gramene" id="Kaladp0043s0256.1.v1.1">
    <property type="protein sequence ID" value="Kaladp0043s0256.1.v1.1.CDS.1"/>
    <property type="gene ID" value="Kaladp0043s0256.v1.1"/>
</dbReference>
<keyword evidence="1" id="KW-1133">Transmembrane helix</keyword>
<evidence type="ECO:0000313" key="3">
    <source>
        <dbReference type="Proteomes" id="UP000594263"/>
    </source>
</evidence>
<keyword evidence="3" id="KW-1185">Reference proteome</keyword>
<evidence type="ECO:0000313" key="2">
    <source>
        <dbReference type="EnsemblPlants" id="Kaladp0043s0256.1.v1.1.CDS.1"/>
    </source>
</evidence>
<feature type="transmembrane region" description="Helical" evidence="1">
    <location>
        <begin position="29"/>
        <end position="46"/>
    </location>
</feature>
<dbReference type="Proteomes" id="UP000594263">
    <property type="component" value="Unplaced"/>
</dbReference>
<keyword evidence="1" id="KW-0472">Membrane</keyword>
<accession>A0A7N0TRP1</accession>
<dbReference type="EnsemblPlants" id="Kaladp0043s0256.1.v1.1">
    <property type="protein sequence ID" value="Kaladp0043s0256.1.v1.1.CDS.1"/>
    <property type="gene ID" value="Kaladp0043s0256.v1.1"/>
</dbReference>
<reference evidence="2" key="1">
    <citation type="submission" date="2021-01" db="UniProtKB">
        <authorList>
            <consortium name="EnsemblPlants"/>
        </authorList>
    </citation>
    <scope>IDENTIFICATION</scope>
</reference>
<name>A0A7N0TRP1_KALFE</name>
<evidence type="ECO:0000256" key="1">
    <source>
        <dbReference type="SAM" id="Phobius"/>
    </source>
</evidence>
<sequence length="66" mass="7435">MVSNLGESEPLYGLDIRKGATSIPGLTNLRSLAIIVGLSFQIWLLIKTISPTTKRERNFIFRPINY</sequence>
<organism evidence="2 3">
    <name type="scientific">Kalanchoe fedtschenkoi</name>
    <name type="common">Lavender scallops</name>
    <name type="synonym">South American air plant</name>
    <dbReference type="NCBI Taxonomy" id="63787"/>
    <lineage>
        <taxon>Eukaryota</taxon>
        <taxon>Viridiplantae</taxon>
        <taxon>Streptophyta</taxon>
        <taxon>Embryophyta</taxon>
        <taxon>Tracheophyta</taxon>
        <taxon>Spermatophyta</taxon>
        <taxon>Magnoliopsida</taxon>
        <taxon>eudicotyledons</taxon>
        <taxon>Gunneridae</taxon>
        <taxon>Pentapetalae</taxon>
        <taxon>Saxifragales</taxon>
        <taxon>Crassulaceae</taxon>
        <taxon>Kalanchoe</taxon>
    </lineage>
</organism>